<organism evidence="1">
    <name type="scientific">marine sediment metagenome</name>
    <dbReference type="NCBI Taxonomy" id="412755"/>
    <lineage>
        <taxon>unclassified sequences</taxon>
        <taxon>metagenomes</taxon>
        <taxon>ecological metagenomes</taxon>
    </lineage>
</organism>
<accession>A0A0F9J5F7</accession>
<reference evidence="1" key="1">
    <citation type="journal article" date="2015" name="Nature">
        <title>Complex archaea that bridge the gap between prokaryotes and eukaryotes.</title>
        <authorList>
            <person name="Spang A."/>
            <person name="Saw J.H."/>
            <person name="Jorgensen S.L."/>
            <person name="Zaremba-Niedzwiedzka K."/>
            <person name="Martijn J."/>
            <person name="Lind A.E."/>
            <person name="van Eijk R."/>
            <person name="Schleper C."/>
            <person name="Guy L."/>
            <person name="Ettema T.J."/>
        </authorList>
    </citation>
    <scope>NUCLEOTIDE SEQUENCE</scope>
</reference>
<gene>
    <name evidence="1" type="ORF">LCGC14_1864750</name>
</gene>
<protein>
    <submittedName>
        <fullName evidence="1">Uncharacterized protein</fullName>
    </submittedName>
</protein>
<dbReference type="EMBL" id="LAZR01018924">
    <property type="protein sequence ID" value="KKL94437.1"/>
    <property type="molecule type" value="Genomic_DNA"/>
</dbReference>
<comment type="caution">
    <text evidence="1">The sequence shown here is derived from an EMBL/GenBank/DDBJ whole genome shotgun (WGS) entry which is preliminary data.</text>
</comment>
<name>A0A0F9J5F7_9ZZZZ</name>
<dbReference type="AlphaFoldDB" id="A0A0F9J5F7"/>
<feature type="non-terminal residue" evidence="1">
    <location>
        <position position="1"/>
    </location>
</feature>
<evidence type="ECO:0000313" key="1">
    <source>
        <dbReference type="EMBL" id="KKL94437.1"/>
    </source>
</evidence>
<proteinExistence type="predicted"/>
<sequence length="126" mass="14653">EIMDNIDEGLKNIQRAGELREEQIEALRVWAETRIENCQKENTRLQASVTALEHHLEHGDMDANKAIKKDLEDEFKVHGKQERNAARAELHTGYLNIWRGENARERRAYNKALTDYAKAIEAKIEE</sequence>